<comment type="caution">
    <text evidence="2">The sequence shown here is derived from an EMBL/GenBank/DDBJ whole genome shotgun (WGS) entry which is preliminary data.</text>
</comment>
<evidence type="ECO:0000256" key="1">
    <source>
        <dbReference type="SAM" id="MobiDB-lite"/>
    </source>
</evidence>
<sequence length="99" mass="12082">MEKKKIKRNERELAEKRENKVNRDIPGRREKDQSQSKRDQVESERDLSGSERSSGSKSDQPERSEWMIERLIERDQDEEKEIKWKVRNIKQKRERSSIR</sequence>
<reference evidence="2 3" key="1">
    <citation type="journal article" date="2018" name="MBio">
        <title>Comparative Genomics Reveals the Core Gene Toolbox for the Fungus-Insect Symbiosis.</title>
        <authorList>
            <person name="Wang Y."/>
            <person name="Stata M."/>
            <person name="Wang W."/>
            <person name="Stajich J.E."/>
            <person name="White M.M."/>
            <person name="Moncalvo J.M."/>
        </authorList>
    </citation>
    <scope>NUCLEOTIDE SEQUENCE [LARGE SCALE GENOMIC DNA]</scope>
    <source>
        <strain evidence="2 3">AUS-126-30</strain>
    </source>
</reference>
<accession>A0A2U1J3S1</accession>
<proteinExistence type="predicted"/>
<keyword evidence="3" id="KW-1185">Reference proteome</keyword>
<protein>
    <submittedName>
        <fullName evidence="2">Uncharacterized protein</fullName>
    </submittedName>
</protein>
<evidence type="ECO:0000313" key="2">
    <source>
        <dbReference type="EMBL" id="PVZ99709.1"/>
    </source>
</evidence>
<dbReference type="EMBL" id="MBFU01000398">
    <property type="protein sequence ID" value="PVZ99709.1"/>
    <property type="molecule type" value="Genomic_DNA"/>
</dbReference>
<feature type="compositionally biased region" description="Basic and acidic residues" evidence="1">
    <location>
        <begin position="1"/>
        <end position="49"/>
    </location>
</feature>
<organism evidence="2 3">
    <name type="scientific">Smittium angustum</name>
    <dbReference type="NCBI Taxonomy" id="133377"/>
    <lineage>
        <taxon>Eukaryota</taxon>
        <taxon>Fungi</taxon>
        <taxon>Fungi incertae sedis</taxon>
        <taxon>Zoopagomycota</taxon>
        <taxon>Kickxellomycotina</taxon>
        <taxon>Harpellomycetes</taxon>
        <taxon>Harpellales</taxon>
        <taxon>Legeriomycetaceae</taxon>
        <taxon>Smittium</taxon>
    </lineage>
</organism>
<gene>
    <name evidence="2" type="ORF">BB558_004258</name>
</gene>
<name>A0A2U1J3S1_SMIAN</name>
<dbReference type="AlphaFoldDB" id="A0A2U1J3S1"/>
<evidence type="ECO:0000313" key="3">
    <source>
        <dbReference type="Proteomes" id="UP000245591"/>
    </source>
</evidence>
<feature type="region of interest" description="Disordered" evidence="1">
    <location>
        <begin position="1"/>
        <end position="67"/>
    </location>
</feature>
<dbReference type="Proteomes" id="UP000245591">
    <property type="component" value="Unassembled WGS sequence"/>
</dbReference>